<evidence type="ECO:0000256" key="2">
    <source>
        <dbReference type="SAM" id="SignalP"/>
    </source>
</evidence>
<gene>
    <name evidence="4" type="primary">LOC4801678</name>
</gene>
<feature type="compositionally biased region" description="Polar residues" evidence="1">
    <location>
        <begin position="133"/>
        <end position="146"/>
    </location>
</feature>
<dbReference type="KEGG" id="dpo:4801678"/>
<dbReference type="InParanoid" id="A0A6I8VAT8"/>
<evidence type="ECO:0000256" key="1">
    <source>
        <dbReference type="SAM" id="MobiDB-lite"/>
    </source>
</evidence>
<dbReference type="RefSeq" id="XP_015037353.2">
    <property type="nucleotide sequence ID" value="XM_015181867.2"/>
</dbReference>
<reference evidence="3" key="1">
    <citation type="submission" date="2024-06" db="UniProtKB">
        <authorList>
            <consortium name="RefSeq"/>
        </authorList>
    </citation>
    <scope>NUCLEOTIDE SEQUENCE [LARGE SCALE GENOMIC DNA]</scope>
    <source>
        <strain evidence="3">MV2-25</strain>
    </source>
</reference>
<dbReference type="AlphaFoldDB" id="A0A6I8VAT8"/>
<feature type="signal peptide" evidence="2">
    <location>
        <begin position="1"/>
        <end position="20"/>
    </location>
</feature>
<dbReference type="InterPro" id="IPR031983">
    <property type="entry name" value="DUF4786"/>
</dbReference>
<dbReference type="Pfam" id="PF16027">
    <property type="entry name" value="DUF4786"/>
    <property type="match status" value="1"/>
</dbReference>
<proteinExistence type="predicted"/>
<sequence>MSPLLIHLAALLALASLGQAFPYSYHMRAPSLLPQLSMSSGLEGGAAAGAPLGNRIVVQSPSLDNVYMDYLVTSKPLNLRKYNKNGSKTKKTKKDSKIYYIPVPPLPFRHIPGIGLDYQPMKINPIILEKETPLTQTEAPQQSSTVRPLAPKPEPKPGKPSMNPNNLGYLYPSKLLRVQHHKDYYFNGRPHRLQVAHADAKSALTALNITSKFYYNKNIIY</sequence>
<feature type="region of interest" description="Disordered" evidence="1">
    <location>
        <begin position="132"/>
        <end position="165"/>
    </location>
</feature>
<accession>A0A6I8VAT8</accession>
<evidence type="ECO:0000313" key="3">
    <source>
        <dbReference type="Proteomes" id="UP000001819"/>
    </source>
</evidence>
<reference evidence="4" key="2">
    <citation type="submission" date="2025-08" db="UniProtKB">
        <authorList>
            <consortium name="RefSeq"/>
        </authorList>
    </citation>
    <scope>IDENTIFICATION</scope>
    <source>
        <strain evidence="4">MV-25-SWS-2005</strain>
        <tissue evidence="4">Whole body</tissue>
    </source>
</reference>
<name>A0A6I8VAT8_DROPS</name>
<dbReference type="Proteomes" id="UP000001819">
    <property type="component" value="Chromosome 2"/>
</dbReference>
<feature type="chain" id="PRO_5026161945" evidence="2">
    <location>
        <begin position="21"/>
        <end position="221"/>
    </location>
</feature>
<keyword evidence="3" id="KW-1185">Reference proteome</keyword>
<dbReference type="FunCoup" id="A0A6I8VAT8">
    <property type="interactions" value="1"/>
</dbReference>
<organism evidence="3 4">
    <name type="scientific">Drosophila pseudoobscura pseudoobscura</name>
    <name type="common">Fruit fly</name>
    <dbReference type="NCBI Taxonomy" id="46245"/>
    <lineage>
        <taxon>Eukaryota</taxon>
        <taxon>Metazoa</taxon>
        <taxon>Ecdysozoa</taxon>
        <taxon>Arthropoda</taxon>
        <taxon>Hexapoda</taxon>
        <taxon>Insecta</taxon>
        <taxon>Pterygota</taxon>
        <taxon>Neoptera</taxon>
        <taxon>Endopterygota</taxon>
        <taxon>Diptera</taxon>
        <taxon>Brachycera</taxon>
        <taxon>Muscomorpha</taxon>
        <taxon>Ephydroidea</taxon>
        <taxon>Drosophilidae</taxon>
        <taxon>Drosophila</taxon>
        <taxon>Sophophora</taxon>
    </lineage>
</organism>
<keyword evidence="2" id="KW-0732">Signal</keyword>
<protein>
    <submittedName>
        <fullName evidence="4">Uncharacterized protein</fullName>
    </submittedName>
</protein>
<evidence type="ECO:0000313" key="4">
    <source>
        <dbReference type="RefSeq" id="XP_015037353.2"/>
    </source>
</evidence>